<dbReference type="AlphaFoldDB" id="A0A166JW88"/>
<accession>A0A166JW88</accession>
<sequence length="153" mass="17097">MNLPSFIWLWKIAAWSMGLSLLAYLLLGITGVWMFRERTLPHFPSFPWFIGGRREVRSLHYTMGITMVSLVLLLLAVGIVGTLGHFGSLGHSSHLIAGLIVVVLVLLSALSATQIRTRRSWARPLHIGVNIILFGGFTWVSLTGWMVVQKYLP</sequence>
<feature type="transmembrane region" description="Helical" evidence="1">
    <location>
        <begin position="12"/>
        <end position="35"/>
    </location>
</feature>
<keyword evidence="1" id="KW-0812">Transmembrane</keyword>
<reference evidence="2 3" key="1">
    <citation type="submission" date="2016-04" db="EMBL/GenBank/DDBJ databases">
        <title>Draft Genome Assembly of the Bloom-forming Cyanobacterium Nodularia spumigena Strain CENA596 in Shrimp Production Ponds.</title>
        <authorList>
            <person name="Popin R.V."/>
            <person name="Rigonato J."/>
            <person name="Abreu V.A."/>
            <person name="Andreote A.P."/>
            <person name="Silveira S.B."/>
            <person name="Odebrecht C."/>
            <person name="Fiore M.F."/>
        </authorList>
    </citation>
    <scope>NUCLEOTIDE SEQUENCE [LARGE SCALE GENOMIC DNA]</scope>
    <source>
        <strain evidence="2 3">CENA596</strain>
    </source>
</reference>
<evidence type="ECO:0000313" key="3">
    <source>
        <dbReference type="Proteomes" id="UP000076555"/>
    </source>
</evidence>
<keyword evidence="1" id="KW-1133">Transmembrane helix</keyword>
<dbReference type="Pfam" id="PF13301">
    <property type="entry name" value="DUF4079"/>
    <property type="match status" value="1"/>
</dbReference>
<proteinExistence type="predicted"/>
<feature type="transmembrane region" description="Helical" evidence="1">
    <location>
        <begin position="127"/>
        <end position="148"/>
    </location>
</feature>
<organism evidence="2 3">
    <name type="scientific">Nodularia spumigena CENA596</name>
    <dbReference type="NCBI Taxonomy" id="1819295"/>
    <lineage>
        <taxon>Bacteria</taxon>
        <taxon>Bacillati</taxon>
        <taxon>Cyanobacteriota</taxon>
        <taxon>Cyanophyceae</taxon>
        <taxon>Nostocales</taxon>
        <taxon>Nodulariaceae</taxon>
        <taxon>Nodularia</taxon>
    </lineage>
</organism>
<feature type="transmembrane region" description="Helical" evidence="1">
    <location>
        <begin position="61"/>
        <end position="83"/>
    </location>
</feature>
<comment type="caution">
    <text evidence="2">The sequence shown here is derived from an EMBL/GenBank/DDBJ whole genome shotgun (WGS) entry which is preliminary data.</text>
</comment>
<dbReference type="Proteomes" id="UP000076555">
    <property type="component" value="Unassembled WGS sequence"/>
</dbReference>
<dbReference type="OrthoDB" id="465212at2"/>
<dbReference type="InterPro" id="IPR025067">
    <property type="entry name" value="DUF4079"/>
</dbReference>
<keyword evidence="1" id="KW-0472">Membrane</keyword>
<protein>
    <recommendedName>
        <fullName evidence="4">DUF4079 domain-containing protein</fullName>
    </recommendedName>
</protein>
<evidence type="ECO:0008006" key="4">
    <source>
        <dbReference type="Google" id="ProtNLM"/>
    </source>
</evidence>
<evidence type="ECO:0000313" key="2">
    <source>
        <dbReference type="EMBL" id="KZL50217.1"/>
    </source>
</evidence>
<feature type="transmembrane region" description="Helical" evidence="1">
    <location>
        <begin position="95"/>
        <end position="115"/>
    </location>
</feature>
<gene>
    <name evidence="2" type="ORF">A2T98_08715</name>
</gene>
<dbReference type="RefSeq" id="WP_063872443.1">
    <property type="nucleotide sequence ID" value="NZ_CAWMRI010000104.1"/>
</dbReference>
<dbReference type="EMBL" id="LWAJ01000104">
    <property type="protein sequence ID" value="KZL50217.1"/>
    <property type="molecule type" value="Genomic_DNA"/>
</dbReference>
<evidence type="ECO:0000256" key="1">
    <source>
        <dbReference type="SAM" id="Phobius"/>
    </source>
</evidence>
<name>A0A166JW88_NODSP</name>